<dbReference type="SUPFAM" id="SSF48613">
    <property type="entry name" value="Heme oxygenase-like"/>
    <property type="match status" value="1"/>
</dbReference>
<gene>
    <name evidence="1" type="ORF">ACFFTR_27125</name>
</gene>
<keyword evidence="2" id="KW-1185">Reference proteome</keyword>
<reference evidence="1 2" key="1">
    <citation type="submission" date="2024-09" db="EMBL/GenBank/DDBJ databases">
        <authorList>
            <person name="Sun Q."/>
            <person name="Mori K."/>
        </authorList>
    </citation>
    <scope>NUCLEOTIDE SEQUENCE [LARGE SCALE GENOMIC DNA]</scope>
    <source>
        <strain evidence="1 2">JCM 3307</strain>
    </source>
</reference>
<evidence type="ECO:0000313" key="2">
    <source>
        <dbReference type="Proteomes" id="UP001589608"/>
    </source>
</evidence>
<name>A0ABV5MD48_9ACTN</name>
<dbReference type="InterPro" id="IPR016084">
    <property type="entry name" value="Haem_Oase-like_multi-hlx"/>
</dbReference>
<sequence length="331" mass="35777">MTTTIGAPGARQQLLSERAAPLPCVPVPITDGTLTAIDMGWCEHRFTGRTATRMAAVLRHCDGRQSITDVARSLAAPPDFVARAVTALYTLGVVRDANREPAPAMAFQQHLVSVGRTLRTRMSTEADILGGTMHRRRLLGSLVETYHFVAAAPYHIGPAVAHAPDSEVRDALSRLFCEEWRHGRDLRAGLLAAGLTEELVRRCRPLPGTQGVVNFLRALADTDLLSYGICAAVNESPKTDTAIKASWDALIALRLLPAAALQPFRGHELEDEASGHDGIVEAIFAGRTTLSAAEQDRIHASLTSFIATQSNCYRDMKEFYGDAEGAVAWGI</sequence>
<dbReference type="EMBL" id="JBHMCA010000049">
    <property type="protein sequence ID" value="MFB9446779.1"/>
    <property type="molecule type" value="Genomic_DNA"/>
</dbReference>
<accession>A0ABV5MD48</accession>
<organism evidence="1 2">
    <name type="scientific">Dactylosporangium vinaceum</name>
    <dbReference type="NCBI Taxonomy" id="53362"/>
    <lineage>
        <taxon>Bacteria</taxon>
        <taxon>Bacillati</taxon>
        <taxon>Actinomycetota</taxon>
        <taxon>Actinomycetes</taxon>
        <taxon>Micromonosporales</taxon>
        <taxon>Micromonosporaceae</taxon>
        <taxon>Dactylosporangium</taxon>
    </lineage>
</organism>
<dbReference type="RefSeq" id="WP_223104690.1">
    <property type="nucleotide sequence ID" value="NZ_CP061913.1"/>
</dbReference>
<proteinExistence type="predicted"/>
<protein>
    <recommendedName>
        <fullName evidence="3">Thiaminase-2/PQQC domain-containing protein</fullName>
    </recommendedName>
</protein>
<dbReference type="Gene3D" id="1.20.910.10">
    <property type="entry name" value="Heme oxygenase-like"/>
    <property type="match status" value="1"/>
</dbReference>
<evidence type="ECO:0000313" key="1">
    <source>
        <dbReference type="EMBL" id="MFB9446779.1"/>
    </source>
</evidence>
<comment type="caution">
    <text evidence="1">The sequence shown here is derived from an EMBL/GenBank/DDBJ whole genome shotgun (WGS) entry which is preliminary data.</text>
</comment>
<evidence type="ECO:0008006" key="3">
    <source>
        <dbReference type="Google" id="ProtNLM"/>
    </source>
</evidence>
<dbReference type="Proteomes" id="UP001589608">
    <property type="component" value="Unassembled WGS sequence"/>
</dbReference>